<keyword evidence="2" id="KW-1185">Reference proteome</keyword>
<evidence type="ECO:0000313" key="2">
    <source>
        <dbReference type="Proteomes" id="UP000461730"/>
    </source>
</evidence>
<protein>
    <submittedName>
        <fullName evidence="1">Uncharacterized protein</fullName>
    </submittedName>
</protein>
<dbReference type="PROSITE" id="PS51257">
    <property type="entry name" value="PROKAR_LIPOPROTEIN"/>
    <property type="match status" value="1"/>
</dbReference>
<dbReference type="EMBL" id="WRXN01000001">
    <property type="protein sequence ID" value="MVT06978.1"/>
    <property type="molecule type" value="Genomic_DNA"/>
</dbReference>
<dbReference type="Proteomes" id="UP000461730">
    <property type="component" value="Unassembled WGS sequence"/>
</dbReference>
<gene>
    <name evidence="1" type="ORF">GO493_01800</name>
</gene>
<accession>A0A7K1TXZ3</accession>
<evidence type="ECO:0000313" key="1">
    <source>
        <dbReference type="EMBL" id="MVT06978.1"/>
    </source>
</evidence>
<sequence>MMRKTFDHAGICPGITLYACHTTRTSWGISLVDKEYETIMTTTRELPAIALSG</sequence>
<comment type="caution">
    <text evidence="1">The sequence shown here is derived from an EMBL/GenBank/DDBJ whole genome shotgun (WGS) entry which is preliminary data.</text>
</comment>
<proteinExistence type="predicted"/>
<reference evidence="1 2" key="1">
    <citation type="submission" date="2019-12" db="EMBL/GenBank/DDBJ databases">
        <title>Chitinophaga sp. strain ysch24 (GDMCC 1.1355), whole genome shotgun sequence.</title>
        <authorList>
            <person name="Zhang X."/>
        </authorList>
    </citation>
    <scope>NUCLEOTIDE SEQUENCE [LARGE SCALE GENOMIC DNA]</scope>
    <source>
        <strain evidence="2">ysch24</strain>
    </source>
</reference>
<organism evidence="1 2">
    <name type="scientific">Chitinophaga tropicalis</name>
    <dbReference type="NCBI Taxonomy" id="2683588"/>
    <lineage>
        <taxon>Bacteria</taxon>
        <taxon>Pseudomonadati</taxon>
        <taxon>Bacteroidota</taxon>
        <taxon>Chitinophagia</taxon>
        <taxon>Chitinophagales</taxon>
        <taxon>Chitinophagaceae</taxon>
        <taxon>Chitinophaga</taxon>
    </lineage>
</organism>
<dbReference type="AlphaFoldDB" id="A0A7K1TXZ3"/>
<dbReference type="RefSeq" id="WP_157304346.1">
    <property type="nucleotide sequence ID" value="NZ_WRXN01000001.1"/>
</dbReference>
<name>A0A7K1TXZ3_9BACT</name>